<reference evidence="1" key="2">
    <citation type="journal article" date="2019" name="IMA Fungus">
        <title>Genome sequencing and comparison of five Tilletia species to identify candidate genes for the detection of regulated species infecting wheat.</title>
        <authorList>
            <person name="Nguyen H.D.T."/>
            <person name="Sultana T."/>
            <person name="Kesanakurti P."/>
            <person name="Hambleton S."/>
        </authorList>
    </citation>
    <scope>NUCLEOTIDE SEQUENCE</scope>
    <source>
        <strain evidence="1">DAOMC 236426</strain>
    </source>
</reference>
<evidence type="ECO:0000313" key="1">
    <source>
        <dbReference type="EMBL" id="KAE8244984.1"/>
    </source>
</evidence>
<dbReference type="AlphaFoldDB" id="A0A8X7MPV1"/>
<dbReference type="EMBL" id="LWDE02000775">
    <property type="protein sequence ID" value="KAE8244984.1"/>
    <property type="molecule type" value="Genomic_DNA"/>
</dbReference>
<keyword evidence="2" id="KW-1185">Reference proteome</keyword>
<name>A0A8X7MPV1_9BASI</name>
<comment type="caution">
    <text evidence="1">The sequence shown here is derived from an EMBL/GenBank/DDBJ whole genome shotgun (WGS) entry which is preliminary data.</text>
</comment>
<proteinExistence type="predicted"/>
<accession>A0A8X7MPV1</accession>
<organism evidence="1 2">
    <name type="scientific">Tilletia controversa</name>
    <name type="common">dwarf bunt fungus</name>
    <dbReference type="NCBI Taxonomy" id="13291"/>
    <lineage>
        <taxon>Eukaryota</taxon>
        <taxon>Fungi</taxon>
        <taxon>Dikarya</taxon>
        <taxon>Basidiomycota</taxon>
        <taxon>Ustilaginomycotina</taxon>
        <taxon>Exobasidiomycetes</taxon>
        <taxon>Tilletiales</taxon>
        <taxon>Tilletiaceae</taxon>
        <taxon>Tilletia</taxon>
    </lineage>
</organism>
<gene>
    <name evidence="1" type="ORF">A4X06_0g5870</name>
</gene>
<protein>
    <submittedName>
        <fullName evidence="1">Uncharacterized protein</fullName>
    </submittedName>
</protein>
<evidence type="ECO:0000313" key="2">
    <source>
        <dbReference type="Proteomes" id="UP000077684"/>
    </source>
</evidence>
<dbReference type="Proteomes" id="UP000077684">
    <property type="component" value="Unassembled WGS sequence"/>
</dbReference>
<reference evidence="1" key="1">
    <citation type="submission" date="2016-04" db="EMBL/GenBank/DDBJ databases">
        <authorList>
            <person name="Nguyen H.D."/>
            <person name="Samba Siva P."/>
            <person name="Cullis J."/>
            <person name="Levesque C.A."/>
            <person name="Hambleton S."/>
        </authorList>
    </citation>
    <scope>NUCLEOTIDE SEQUENCE</scope>
    <source>
        <strain evidence="1">DAOMC 236426</strain>
    </source>
</reference>
<sequence length="620" mass="68937">MRPHTIRTQDSAAVAAPLTPALFEQGDNIAFNPLPTPPSTPTAQVQVSAEMLPSEPTASLHLGELAVQTIFDQSDQAEELDTTPAHPDEPLVRQEYFREGVQDSYLTTVNLALINSPSPQWSDFCFGVSRDWAIMFGSDGRPFHHHQRREPTGAKFFDQLVQPCVRINSVPQFTGIFDTVTDGILNGLDYDNLLVAGGIVLACLTYAQFEGHISPDSDIDFWTSRQLCANAPRSYEQYSVERTATTISFVPNDASSGLRKLQIVLRLHQNPGEIIASFDRDEAAVGYDGSEVWLEPRALRDILTGYSVITAKLLHATSEARTIKYALRGYGLVLRPNDPDDPDEMERWVVLLGLRATIARIWVLEQVLDAESRQLSSSSAAGSTLSQRNVNMAHLLTLGRAEIDGIWLERFENFAQLLHAVSGSQLEYGKAPPALDYNSGTQGAPGLDQAEWIDLAETSTGSDGLRPKLTDRFHIWTLRGARSVSEALETPLVFLVFLPCLLRDAIQFAWESIGEPDSLSSMDNSRTVCDVDGVEFELSTWIHRADNMWQPALGLKRYLCQFLRDTTLSSAWSIGRVHNGAPWPSVRFSKVMERNLRTARLPRSTAEDVEWLKLWATLSP</sequence>